<comment type="caution">
    <text evidence="2">The sequence shown here is derived from an EMBL/GenBank/DDBJ whole genome shotgun (WGS) entry which is preliminary data.</text>
</comment>
<sequence>MINKIVMRHIKIIILFFGAACMWACSKDLPDAGGTSAKEFANEWWVKINDTGKVVKLSTYNTSLNPDSMWVDDLKHLGSFKCKAKIDVSALTFSVQNSSNTYSAVTVNITNGKILKNAGVSKTGNVVDSIYMEVEFSNKPGIKNKIAGSARTRWDEDDY</sequence>
<proteinExistence type="predicted"/>
<dbReference type="InterPro" id="IPR024404">
    <property type="entry name" value="Lipid-bd_put"/>
</dbReference>
<dbReference type="EMBL" id="LVYD01000045">
    <property type="protein sequence ID" value="OQP63507.1"/>
    <property type="molecule type" value="Genomic_DNA"/>
</dbReference>
<gene>
    <name evidence="2" type="ORF">A3860_24515</name>
</gene>
<keyword evidence="3" id="KW-1185">Reference proteome</keyword>
<reference evidence="2 3" key="1">
    <citation type="submission" date="2016-03" db="EMBL/GenBank/DDBJ databases">
        <title>Niastella vici sp. nov., isolated from farmland soil.</title>
        <authorList>
            <person name="Chen L."/>
            <person name="Wang D."/>
            <person name="Yang S."/>
            <person name="Wang G."/>
        </authorList>
    </citation>
    <scope>NUCLEOTIDE SEQUENCE [LARGE SCALE GENOMIC DNA]</scope>
    <source>
        <strain evidence="2 3">DJ57</strain>
    </source>
</reference>
<evidence type="ECO:0000256" key="1">
    <source>
        <dbReference type="SAM" id="SignalP"/>
    </source>
</evidence>
<dbReference type="AlphaFoldDB" id="A0A1V9FYW6"/>
<feature type="chain" id="PRO_5012799868" description="Lipid-binding hydrolase" evidence="1">
    <location>
        <begin position="27"/>
        <end position="159"/>
    </location>
</feature>
<dbReference type="RefSeq" id="WP_158085274.1">
    <property type="nucleotide sequence ID" value="NZ_LVYD01000045.1"/>
</dbReference>
<feature type="signal peptide" evidence="1">
    <location>
        <begin position="1"/>
        <end position="26"/>
    </location>
</feature>
<accession>A0A1V9FYW6</accession>
<evidence type="ECO:0000313" key="2">
    <source>
        <dbReference type="EMBL" id="OQP63507.1"/>
    </source>
</evidence>
<dbReference type="Proteomes" id="UP000192796">
    <property type="component" value="Unassembled WGS sequence"/>
</dbReference>
<protein>
    <recommendedName>
        <fullName evidence="4">Lipid-binding hydrolase</fullName>
    </recommendedName>
</protein>
<dbReference type="Gene3D" id="2.40.128.220">
    <property type="match status" value="1"/>
</dbReference>
<name>A0A1V9FYW6_9BACT</name>
<evidence type="ECO:0000313" key="3">
    <source>
        <dbReference type="Proteomes" id="UP000192796"/>
    </source>
</evidence>
<dbReference type="OrthoDB" id="851990at2"/>
<dbReference type="STRING" id="1703345.A3860_24515"/>
<dbReference type="InterPro" id="IPR038668">
    <property type="entry name" value="Lipid-bd_sf"/>
</dbReference>
<dbReference type="Pfam" id="PF12888">
    <property type="entry name" value="Lipid_bd"/>
    <property type="match status" value="1"/>
</dbReference>
<keyword evidence="1" id="KW-0732">Signal</keyword>
<evidence type="ECO:0008006" key="4">
    <source>
        <dbReference type="Google" id="ProtNLM"/>
    </source>
</evidence>
<organism evidence="2 3">
    <name type="scientific">Niastella vici</name>
    <dbReference type="NCBI Taxonomy" id="1703345"/>
    <lineage>
        <taxon>Bacteria</taxon>
        <taxon>Pseudomonadati</taxon>
        <taxon>Bacteroidota</taxon>
        <taxon>Chitinophagia</taxon>
        <taxon>Chitinophagales</taxon>
        <taxon>Chitinophagaceae</taxon>
        <taxon>Niastella</taxon>
    </lineage>
</organism>